<keyword evidence="3" id="KW-1185">Reference proteome</keyword>
<protein>
    <submittedName>
        <fullName evidence="2">Uncharacterized protein</fullName>
    </submittedName>
</protein>
<sequence length="538" mass="59375">MLGTERSTHLQQTQGVPLPDQIPQDAATTGTGEPSTSGAPLATDSLPKPFQETTALDQTSGAAAVVSASQAPRKSIASEFFAFKEGLRRLVLNVERFEKRLVEENLISNVNAAAPHTEKQDSGLQGQAQPLRRHDPHFLRNARKSRAGRRGPPPFIRHQWDLVVFDSVPQEPLGPPNALELKDGTLKCLQANGATGTGYLETCILRPLVDGSDTILQVRGQRLAEYANYSIIDMVDGEAKETQIVILVNRWDNQSTRLMIESLQKFIEISEVRVDVHFVRILEDAADLKNTFDKPSVIITTPEIYPSLIDQQVIRIRDVCILLVYEAEYVFRNARTEGRIAATLDRLSICQVILACHVGTKEIEKASEAFDFDDRKAVFSLDHMNLTSANHFCFADESLTESLLLRAIALSENHAVVVICRDVTETAHLKDTLEKKAKVLTVVSLAESSEAVRGLLVTPQISSRALQNKGHTSVRMILNLSGMSLNPDMYLEMLASYMDVGQNCDIITRIANDLTLKGLDPLGLKFTEISSNTADLPV</sequence>
<gene>
    <name evidence="2" type="ORF">EMPS_09027</name>
</gene>
<reference evidence="2" key="1">
    <citation type="submission" date="2021-11" db="EMBL/GenBank/DDBJ databases">
        <authorList>
            <person name="Herlambang A."/>
            <person name="Guo Y."/>
            <person name="Takashima Y."/>
            <person name="Nishizawa T."/>
        </authorList>
    </citation>
    <scope>NUCLEOTIDE SEQUENCE</scope>
    <source>
        <strain evidence="2">E1425</strain>
    </source>
</reference>
<reference evidence="2" key="2">
    <citation type="journal article" date="2022" name="Microbiol. Resour. Announc.">
        <title>Whole-Genome Sequence of Entomortierella parvispora E1425, a Mucoromycotan Fungus Associated with Burkholderiaceae-Related Endosymbiotic Bacteria.</title>
        <authorList>
            <person name="Herlambang A."/>
            <person name="Guo Y."/>
            <person name="Takashima Y."/>
            <person name="Narisawa K."/>
            <person name="Ohta H."/>
            <person name="Nishizawa T."/>
        </authorList>
    </citation>
    <scope>NUCLEOTIDE SEQUENCE</scope>
    <source>
        <strain evidence="2">E1425</strain>
    </source>
</reference>
<dbReference type="OrthoDB" id="283883at2759"/>
<feature type="compositionally biased region" description="Basic residues" evidence="1">
    <location>
        <begin position="140"/>
        <end position="149"/>
    </location>
</feature>
<feature type="compositionally biased region" description="Polar residues" evidence="1">
    <location>
        <begin position="26"/>
        <end position="38"/>
    </location>
</feature>
<comment type="caution">
    <text evidence="2">The sequence shown here is derived from an EMBL/GenBank/DDBJ whole genome shotgun (WGS) entry which is preliminary data.</text>
</comment>
<evidence type="ECO:0000256" key="1">
    <source>
        <dbReference type="SAM" id="MobiDB-lite"/>
    </source>
</evidence>
<dbReference type="AlphaFoldDB" id="A0A9P3HHS4"/>
<accession>A0A9P3HHS4</accession>
<feature type="region of interest" description="Disordered" evidence="1">
    <location>
        <begin position="1"/>
        <end position="47"/>
    </location>
</feature>
<evidence type="ECO:0000313" key="2">
    <source>
        <dbReference type="EMBL" id="GJJ76668.1"/>
    </source>
</evidence>
<evidence type="ECO:0000313" key="3">
    <source>
        <dbReference type="Proteomes" id="UP000827284"/>
    </source>
</evidence>
<proteinExistence type="predicted"/>
<organism evidence="2 3">
    <name type="scientific">Entomortierella parvispora</name>
    <dbReference type="NCBI Taxonomy" id="205924"/>
    <lineage>
        <taxon>Eukaryota</taxon>
        <taxon>Fungi</taxon>
        <taxon>Fungi incertae sedis</taxon>
        <taxon>Mucoromycota</taxon>
        <taxon>Mortierellomycotina</taxon>
        <taxon>Mortierellomycetes</taxon>
        <taxon>Mortierellales</taxon>
        <taxon>Mortierellaceae</taxon>
        <taxon>Entomortierella</taxon>
    </lineage>
</organism>
<dbReference type="EMBL" id="BQFW01000012">
    <property type="protein sequence ID" value="GJJ76668.1"/>
    <property type="molecule type" value="Genomic_DNA"/>
</dbReference>
<dbReference type="Proteomes" id="UP000827284">
    <property type="component" value="Unassembled WGS sequence"/>
</dbReference>
<feature type="region of interest" description="Disordered" evidence="1">
    <location>
        <begin position="112"/>
        <end position="152"/>
    </location>
</feature>
<name>A0A9P3HHS4_9FUNG</name>